<dbReference type="KEGG" id="dalk:DSCA_07340"/>
<keyword evidence="3 6" id="KW-0812">Transmembrane</keyword>
<comment type="subcellular location">
    <subcellularLocation>
        <location evidence="1">Membrane</location>
        <topology evidence="1">Multi-pass membrane protein</topology>
    </subcellularLocation>
</comment>
<evidence type="ECO:0000313" key="7">
    <source>
        <dbReference type="EMBL" id="BBO66804.1"/>
    </source>
</evidence>
<feature type="transmembrane region" description="Helical" evidence="6">
    <location>
        <begin position="195"/>
        <end position="216"/>
    </location>
</feature>
<dbReference type="AlphaFoldDB" id="A0A5K7YKI1"/>
<evidence type="ECO:0000256" key="3">
    <source>
        <dbReference type="ARBA" id="ARBA00022692"/>
    </source>
</evidence>
<name>A0A5K7YKI1_9BACT</name>
<feature type="transmembrane region" description="Helical" evidence="6">
    <location>
        <begin position="162"/>
        <end position="183"/>
    </location>
</feature>
<evidence type="ECO:0000256" key="2">
    <source>
        <dbReference type="ARBA" id="ARBA00007375"/>
    </source>
</evidence>
<evidence type="ECO:0008006" key="9">
    <source>
        <dbReference type="Google" id="ProtNLM"/>
    </source>
</evidence>
<dbReference type="PANTHER" id="PTHR31885:SF6">
    <property type="entry name" value="GH04784P"/>
    <property type="match status" value="1"/>
</dbReference>
<evidence type="ECO:0000256" key="5">
    <source>
        <dbReference type="ARBA" id="ARBA00023136"/>
    </source>
</evidence>
<dbReference type="Proteomes" id="UP000427906">
    <property type="component" value="Chromosome"/>
</dbReference>
<dbReference type="RefSeq" id="WP_155315134.1">
    <property type="nucleotide sequence ID" value="NZ_AP021874.1"/>
</dbReference>
<dbReference type="InterPro" id="IPR012506">
    <property type="entry name" value="TMEM86B-like"/>
</dbReference>
<feature type="transmembrane region" description="Helical" evidence="6">
    <location>
        <begin position="108"/>
        <end position="126"/>
    </location>
</feature>
<sequence length="218" mass="23490">MTVGLILALAVALLFGLIEAEKTENPVRILLFKTPLSLLFIVAWTIQPVQHPGFGRMVLFALLFCLGGDVLLAIGSRKAFLSGLVSFLLGHIMYAIAFFLVGTTGPPMAVGMVLLFLSAIFTWRWLAPHLGDMTVPVLAYIVIISIMVCGACGMLGVSTLPWAARGTVFAGAILFYLSDLFVARQRFVVSAHLNRAAGLPLYYAAQFLLAFSAAWIPG</sequence>
<dbReference type="PANTHER" id="PTHR31885">
    <property type="entry name" value="GH04784P"/>
    <property type="match status" value="1"/>
</dbReference>
<feature type="transmembrane region" description="Helical" evidence="6">
    <location>
        <begin position="81"/>
        <end position="102"/>
    </location>
</feature>
<protein>
    <recommendedName>
        <fullName evidence="9">Lysoplasmalogenase</fullName>
    </recommendedName>
</protein>
<dbReference type="OrthoDB" id="345840at2"/>
<keyword evidence="4 6" id="KW-1133">Transmembrane helix</keyword>
<evidence type="ECO:0000256" key="6">
    <source>
        <dbReference type="SAM" id="Phobius"/>
    </source>
</evidence>
<dbReference type="GO" id="GO:0016020">
    <property type="term" value="C:membrane"/>
    <property type="evidence" value="ECO:0007669"/>
    <property type="project" value="UniProtKB-SubCell"/>
</dbReference>
<evidence type="ECO:0000256" key="4">
    <source>
        <dbReference type="ARBA" id="ARBA00022989"/>
    </source>
</evidence>
<evidence type="ECO:0000256" key="1">
    <source>
        <dbReference type="ARBA" id="ARBA00004141"/>
    </source>
</evidence>
<keyword evidence="8" id="KW-1185">Reference proteome</keyword>
<gene>
    <name evidence="7" type="ORF">DSCA_07340</name>
</gene>
<feature type="transmembrane region" description="Helical" evidence="6">
    <location>
        <begin position="138"/>
        <end position="156"/>
    </location>
</feature>
<dbReference type="Pfam" id="PF07947">
    <property type="entry name" value="YhhN"/>
    <property type="match status" value="1"/>
</dbReference>
<feature type="transmembrane region" description="Helical" evidence="6">
    <location>
        <begin position="54"/>
        <end position="74"/>
    </location>
</feature>
<evidence type="ECO:0000313" key="8">
    <source>
        <dbReference type="Proteomes" id="UP000427906"/>
    </source>
</evidence>
<dbReference type="GO" id="GO:0016787">
    <property type="term" value="F:hydrolase activity"/>
    <property type="evidence" value="ECO:0007669"/>
    <property type="project" value="TreeGrafter"/>
</dbReference>
<accession>A0A5K7YKI1</accession>
<dbReference type="EMBL" id="AP021874">
    <property type="protein sequence ID" value="BBO66804.1"/>
    <property type="molecule type" value="Genomic_DNA"/>
</dbReference>
<comment type="similarity">
    <text evidence="2">Belongs to the TMEM86 family.</text>
</comment>
<keyword evidence="5 6" id="KW-0472">Membrane</keyword>
<reference evidence="7 8" key="1">
    <citation type="submission" date="2019-11" db="EMBL/GenBank/DDBJ databases">
        <title>Comparative genomics of hydrocarbon-degrading Desulfosarcina strains.</title>
        <authorList>
            <person name="Watanabe M."/>
            <person name="Kojima H."/>
            <person name="Fukui M."/>
        </authorList>
    </citation>
    <scope>NUCLEOTIDE SEQUENCE [LARGE SCALE GENOMIC DNA]</scope>
    <source>
        <strain evidence="7 8">PL12</strain>
    </source>
</reference>
<organism evidence="7 8">
    <name type="scientific">Desulfosarcina alkanivorans</name>
    <dbReference type="NCBI Taxonomy" id="571177"/>
    <lineage>
        <taxon>Bacteria</taxon>
        <taxon>Pseudomonadati</taxon>
        <taxon>Thermodesulfobacteriota</taxon>
        <taxon>Desulfobacteria</taxon>
        <taxon>Desulfobacterales</taxon>
        <taxon>Desulfosarcinaceae</taxon>
        <taxon>Desulfosarcina</taxon>
    </lineage>
</organism>
<proteinExistence type="inferred from homology"/>